<dbReference type="PANTHER" id="PTHR36180:SF2">
    <property type="entry name" value="BRO FAMILY PROTEIN"/>
    <property type="match status" value="1"/>
</dbReference>
<sequence length="263" mass="29414">MTAQIIPFRYEGQRELRTVLIDGEPWFVASDVAAILGYRMASDMTRALDDDEKGTHRTRTPSGDQDLLVISEGGMWRVIVQRQVGRMDDGPREAVKAFQRWVTHTVLPEIRKTGSFGIAKALPQSYPEALRALAAEAEAHELAKLRIVELEPAARAWHNIASSTGDFEVGDAAKMLSRDPSINIGPRKLFDWLELHGWIFRRHDGRPRAYQGKIDAGLLAERANRPYLNERTGEYESPAPQVRVTPKGMDRLYAALGGQEAVA</sequence>
<organism evidence="2 3">
    <name type="scientific">Propionicimonas paludicola</name>
    <dbReference type="NCBI Taxonomy" id="185243"/>
    <lineage>
        <taxon>Bacteria</taxon>
        <taxon>Bacillati</taxon>
        <taxon>Actinomycetota</taxon>
        <taxon>Actinomycetes</taxon>
        <taxon>Propionibacteriales</taxon>
        <taxon>Nocardioidaceae</taxon>
        <taxon>Propionicimonas</taxon>
    </lineage>
</organism>
<evidence type="ECO:0000313" key="3">
    <source>
        <dbReference type="Proteomes" id="UP000226079"/>
    </source>
</evidence>
<dbReference type="EMBL" id="PDJC01000001">
    <property type="protein sequence ID" value="PFG17242.1"/>
    <property type="molecule type" value="Genomic_DNA"/>
</dbReference>
<evidence type="ECO:0000313" key="2">
    <source>
        <dbReference type="EMBL" id="PFG17242.1"/>
    </source>
</evidence>
<dbReference type="RefSeq" id="WP_098460687.1">
    <property type="nucleotide sequence ID" value="NZ_PDJC01000001.1"/>
</dbReference>
<dbReference type="Pfam" id="PF02498">
    <property type="entry name" value="Bro-N"/>
    <property type="match status" value="1"/>
</dbReference>
<gene>
    <name evidence="2" type="ORF">ATK74_1805</name>
</gene>
<dbReference type="PANTHER" id="PTHR36180">
    <property type="entry name" value="DNA-BINDING PROTEIN-RELATED-RELATED"/>
    <property type="match status" value="1"/>
</dbReference>
<dbReference type="AlphaFoldDB" id="A0A2A9CUB3"/>
<feature type="domain" description="Bro-N" evidence="1">
    <location>
        <begin position="2"/>
        <end position="114"/>
    </location>
</feature>
<comment type="caution">
    <text evidence="2">The sequence shown here is derived from an EMBL/GenBank/DDBJ whole genome shotgun (WGS) entry which is preliminary data.</text>
</comment>
<dbReference type="GO" id="GO:0003677">
    <property type="term" value="F:DNA binding"/>
    <property type="evidence" value="ECO:0007669"/>
    <property type="project" value="InterPro"/>
</dbReference>
<dbReference type="Proteomes" id="UP000226079">
    <property type="component" value="Unassembled WGS sequence"/>
</dbReference>
<keyword evidence="3" id="KW-1185">Reference proteome</keyword>
<accession>A0A2A9CUB3</accession>
<dbReference type="PROSITE" id="PS51750">
    <property type="entry name" value="BRO_N"/>
    <property type="match status" value="1"/>
</dbReference>
<dbReference type="SMART" id="SM01040">
    <property type="entry name" value="Bro-N"/>
    <property type="match status" value="1"/>
</dbReference>
<protein>
    <submittedName>
        <fullName evidence="2">Phage antirepressor protein KilAC domain-containing protein</fullName>
    </submittedName>
</protein>
<dbReference type="InterPro" id="IPR003497">
    <property type="entry name" value="BRO_N_domain"/>
</dbReference>
<evidence type="ECO:0000259" key="1">
    <source>
        <dbReference type="PROSITE" id="PS51750"/>
    </source>
</evidence>
<dbReference type="InterPro" id="IPR005039">
    <property type="entry name" value="Ant_C"/>
</dbReference>
<dbReference type="Pfam" id="PF03374">
    <property type="entry name" value="ANT"/>
    <property type="match status" value="1"/>
</dbReference>
<proteinExistence type="predicted"/>
<dbReference type="OrthoDB" id="9812611at2"/>
<reference evidence="2 3" key="1">
    <citation type="submission" date="2017-10" db="EMBL/GenBank/DDBJ databases">
        <title>Sequencing the genomes of 1000 actinobacteria strains.</title>
        <authorList>
            <person name="Klenk H.-P."/>
        </authorList>
    </citation>
    <scope>NUCLEOTIDE SEQUENCE [LARGE SCALE GENOMIC DNA]</scope>
    <source>
        <strain evidence="2 3">DSM 15597</strain>
    </source>
</reference>
<name>A0A2A9CUB3_9ACTN</name>